<dbReference type="PRINTS" id="PR00039">
    <property type="entry name" value="HTHLYSR"/>
</dbReference>
<accession>A0A0D6AXM0</accession>
<dbReference type="PANTHER" id="PTHR30427">
    <property type="entry name" value="TRANSCRIPTIONAL ACTIVATOR PROTEIN LYSR"/>
    <property type="match status" value="1"/>
</dbReference>
<keyword evidence="4" id="KW-0804">Transcription</keyword>
<evidence type="ECO:0000313" key="7">
    <source>
        <dbReference type="Proteomes" id="UP000064912"/>
    </source>
</evidence>
<name>A0A0D6AXM0_RHOSU</name>
<dbReference type="RefSeq" id="WP_060833596.1">
    <property type="nucleotide sequence ID" value="NZ_JAESJF010000035.1"/>
</dbReference>
<dbReference type="AlphaFoldDB" id="A0A0D6AXM0"/>
<dbReference type="Proteomes" id="UP000064912">
    <property type="component" value="Chromosome"/>
</dbReference>
<dbReference type="PROSITE" id="PS50931">
    <property type="entry name" value="HTH_LYSR"/>
    <property type="match status" value="1"/>
</dbReference>
<reference evidence="6 7" key="1">
    <citation type="submission" date="2015-02" db="EMBL/GenBank/DDBJ databases">
        <title>Genome sequene of Rhodovulum sulfidophilum DSM 2351.</title>
        <authorList>
            <person name="Nagao N."/>
        </authorList>
    </citation>
    <scope>NUCLEOTIDE SEQUENCE [LARGE SCALE GENOMIC DNA]</scope>
    <source>
        <strain evidence="6 7">DSM 2351</strain>
    </source>
</reference>
<dbReference type="GO" id="GO:0043565">
    <property type="term" value="F:sequence-specific DNA binding"/>
    <property type="evidence" value="ECO:0007669"/>
    <property type="project" value="TreeGrafter"/>
</dbReference>
<dbReference type="SUPFAM" id="SSF46785">
    <property type="entry name" value="Winged helix' DNA-binding domain"/>
    <property type="match status" value="1"/>
</dbReference>
<dbReference type="InterPro" id="IPR036390">
    <property type="entry name" value="WH_DNA-bd_sf"/>
</dbReference>
<sequence length="300" mass="32791">MRLRHRQVEAFRSVMMTGGITSAAAAMHVTQPAVSRLIRDLEETIGLSLFQRRGARLDPTPEASLLYREVERLYLGLDQIAQAAEDIRDHKNIVIRIGTVTSLVRPYLQRAIRDVIGDRRDVPLVIDVENSRHVWEMVENAQYDIGFVYRRQRMDDRARPLRQMTAVAAVPPGHPLAGRAVCTPDDLAGERLLIPGRNSPARLALDSALAQAAGPPASLMESSMLNCCHFAADGMGVAIVDEISIRAARANAGAALVAIPFRPEIGVGYYAIRPPGAHRIAILDAIVAHLEAQLNAPAQV</sequence>
<keyword evidence="2" id="KW-0805">Transcription regulation</keyword>
<dbReference type="EMBL" id="AP014800">
    <property type="protein sequence ID" value="BAQ67506.1"/>
    <property type="molecule type" value="Genomic_DNA"/>
</dbReference>
<keyword evidence="3" id="KW-0238">DNA-binding</keyword>
<dbReference type="InterPro" id="IPR000847">
    <property type="entry name" value="LysR_HTH_N"/>
</dbReference>
<dbReference type="Gene3D" id="3.40.190.10">
    <property type="entry name" value="Periplasmic binding protein-like II"/>
    <property type="match status" value="2"/>
</dbReference>
<feature type="domain" description="HTH lysR-type" evidence="5">
    <location>
        <begin position="1"/>
        <end position="60"/>
    </location>
</feature>
<evidence type="ECO:0000256" key="2">
    <source>
        <dbReference type="ARBA" id="ARBA00023015"/>
    </source>
</evidence>
<protein>
    <submittedName>
        <fullName evidence="6">LysR-family transcriptional regulator</fullName>
    </submittedName>
</protein>
<dbReference type="GO" id="GO:0010628">
    <property type="term" value="P:positive regulation of gene expression"/>
    <property type="evidence" value="ECO:0007669"/>
    <property type="project" value="TreeGrafter"/>
</dbReference>
<dbReference type="InterPro" id="IPR036388">
    <property type="entry name" value="WH-like_DNA-bd_sf"/>
</dbReference>
<evidence type="ECO:0000313" key="6">
    <source>
        <dbReference type="EMBL" id="BAQ67506.1"/>
    </source>
</evidence>
<dbReference type="GO" id="GO:0003700">
    <property type="term" value="F:DNA-binding transcription factor activity"/>
    <property type="evidence" value="ECO:0007669"/>
    <property type="project" value="InterPro"/>
</dbReference>
<evidence type="ECO:0000256" key="3">
    <source>
        <dbReference type="ARBA" id="ARBA00023125"/>
    </source>
</evidence>
<dbReference type="KEGG" id="rsu:NHU_00335"/>
<dbReference type="PANTHER" id="PTHR30427:SF1">
    <property type="entry name" value="TRANSCRIPTIONAL ACTIVATOR PROTEIN LYSR"/>
    <property type="match status" value="1"/>
</dbReference>
<proteinExistence type="inferred from homology"/>
<comment type="similarity">
    <text evidence="1">Belongs to the LysR transcriptional regulatory family.</text>
</comment>
<dbReference type="PATRIC" id="fig|35806.4.peg.342"/>
<dbReference type="Pfam" id="PF00126">
    <property type="entry name" value="HTH_1"/>
    <property type="match status" value="1"/>
</dbReference>
<dbReference type="eggNOG" id="COG0583">
    <property type="taxonomic scope" value="Bacteria"/>
</dbReference>
<dbReference type="Pfam" id="PF03466">
    <property type="entry name" value="LysR_substrate"/>
    <property type="match status" value="1"/>
</dbReference>
<dbReference type="Gene3D" id="1.10.10.10">
    <property type="entry name" value="Winged helix-like DNA-binding domain superfamily/Winged helix DNA-binding domain"/>
    <property type="match status" value="1"/>
</dbReference>
<gene>
    <name evidence="6" type="ORF">NHU_00335</name>
</gene>
<organism evidence="6 7">
    <name type="scientific">Rhodovulum sulfidophilum</name>
    <name type="common">Rhodobacter sulfidophilus</name>
    <dbReference type="NCBI Taxonomy" id="35806"/>
    <lineage>
        <taxon>Bacteria</taxon>
        <taxon>Pseudomonadati</taxon>
        <taxon>Pseudomonadota</taxon>
        <taxon>Alphaproteobacteria</taxon>
        <taxon>Rhodobacterales</taxon>
        <taxon>Paracoccaceae</taxon>
        <taxon>Rhodovulum</taxon>
    </lineage>
</organism>
<evidence type="ECO:0000256" key="4">
    <source>
        <dbReference type="ARBA" id="ARBA00023163"/>
    </source>
</evidence>
<dbReference type="SUPFAM" id="SSF53850">
    <property type="entry name" value="Periplasmic binding protein-like II"/>
    <property type="match status" value="1"/>
</dbReference>
<dbReference type="InterPro" id="IPR005119">
    <property type="entry name" value="LysR_subst-bd"/>
</dbReference>
<evidence type="ECO:0000259" key="5">
    <source>
        <dbReference type="PROSITE" id="PS50931"/>
    </source>
</evidence>
<evidence type="ECO:0000256" key="1">
    <source>
        <dbReference type="ARBA" id="ARBA00009437"/>
    </source>
</evidence>